<dbReference type="SUPFAM" id="SSF52402">
    <property type="entry name" value="Adenine nucleotide alpha hydrolases-like"/>
    <property type="match status" value="1"/>
</dbReference>
<dbReference type="PANTHER" id="PTHR43010">
    <property type="entry name" value="UNIVERSAL STRESS PROTEIN SLR1230"/>
    <property type="match status" value="1"/>
</dbReference>
<dbReference type="InterPro" id="IPR006015">
    <property type="entry name" value="Universal_stress_UspA"/>
</dbReference>
<accession>A0A0F9L639</accession>
<dbReference type="PANTHER" id="PTHR43010:SF1">
    <property type="entry name" value="USPA DOMAIN-CONTAINING PROTEIN"/>
    <property type="match status" value="1"/>
</dbReference>
<name>A0A0F9L639_9ZZZZ</name>
<dbReference type="PRINTS" id="PR01438">
    <property type="entry name" value="UNVRSLSTRESS"/>
</dbReference>
<dbReference type="Pfam" id="PF00582">
    <property type="entry name" value="Usp"/>
    <property type="match status" value="1"/>
</dbReference>
<gene>
    <name evidence="2" type="ORF">LCGC14_1618770</name>
</gene>
<comment type="caution">
    <text evidence="2">The sequence shown here is derived from an EMBL/GenBank/DDBJ whole genome shotgun (WGS) entry which is preliminary data.</text>
</comment>
<dbReference type="Gene3D" id="3.40.50.620">
    <property type="entry name" value="HUPs"/>
    <property type="match status" value="1"/>
</dbReference>
<dbReference type="InterPro" id="IPR051688">
    <property type="entry name" value="USP_A"/>
</dbReference>
<feature type="domain" description="UspA" evidence="1">
    <location>
        <begin position="2"/>
        <end position="148"/>
    </location>
</feature>
<dbReference type="EMBL" id="LAZR01013200">
    <property type="protein sequence ID" value="KKM23090.1"/>
    <property type="molecule type" value="Genomic_DNA"/>
</dbReference>
<evidence type="ECO:0000313" key="2">
    <source>
        <dbReference type="EMBL" id="KKM23090.1"/>
    </source>
</evidence>
<dbReference type="CDD" id="cd23659">
    <property type="entry name" value="USP_At3g01520-like"/>
    <property type="match status" value="1"/>
</dbReference>
<dbReference type="InterPro" id="IPR014729">
    <property type="entry name" value="Rossmann-like_a/b/a_fold"/>
</dbReference>
<dbReference type="AlphaFoldDB" id="A0A0F9L639"/>
<protein>
    <recommendedName>
        <fullName evidence="1">UspA domain-containing protein</fullName>
    </recommendedName>
</protein>
<reference evidence="2" key="1">
    <citation type="journal article" date="2015" name="Nature">
        <title>Complex archaea that bridge the gap between prokaryotes and eukaryotes.</title>
        <authorList>
            <person name="Spang A."/>
            <person name="Saw J.H."/>
            <person name="Jorgensen S.L."/>
            <person name="Zaremba-Niedzwiedzka K."/>
            <person name="Martijn J."/>
            <person name="Lind A.E."/>
            <person name="van Eijk R."/>
            <person name="Schleper C."/>
            <person name="Guy L."/>
            <person name="Ettema T.J."/>
        </authorList>
    </citation>
    <scope>NUCLEOTIDE SEQUENCE</scope>
</reference>
<evidence type="ECO:0000259" key="1">
    <source>
        <dbReference type="Pfam" id="PF00582"/>
    </source>
</evidence>
<proteinExistence type="predicted"/>
<sequence length="154" mass="16296">MKIVLAIDGSDFSKVAINELAAMELPAGTEVCIINVFENPMLSPPGALPLGGTLGNYYEEAISNTRKLAEDTVNDASKSLKEKNDKLAITTAVIDGIPKSAILEKAEAFDADLIVVGSQGHGAFSRFLLGSVSQSVAMHADCSVMIVRKTRLES</sequence>
<organism evidence="2">
    <name type="scientific">marine sediment metagenome</name>
    <dbReference type="NCBI Taxonomy" id="412755"/>
    <lineage>
        <taxon>unclassified sequences</taxon>
        <taxon>metagenomes</taxon>
        <taxon>ecological metagenomes</taxon>
    </lineage>
</organism>
<dbReference type="InterPro" id="IPR006016">
    <property type="entry name" value="UspA"/>
</dbReference>